<gene>
    <name evidence="2" type="ORF">GLRG_11072</name>
</gene>
<dbReference type="VEuPathDB" id="FungiDB:GLRG_11072"/>
<dbReference type="Proteomes" id="UP000008782">
    <property type="component" value="Unassembled WGS sequence"/>
</dbReference>
<dbReference type="AlphaFoldDB" id="E3QYE3"/>
<reference evidence="3" key="1">
    <citation type="journal article" date="2012" name="Nat. Genet.">
        <title>Lifestyle transitions in plant pathogenic Colletotrichum fungi deciphered by genome and transcriptome analyses.</title>
        <authorList>
            <person name="O'Connell R.J."/>
            <person name="Thon M.R."/>
            <person name="Hacquard S."/>
            <person name="Amyotte S.G."/>
            <person name="Kleemann J."/>
            <person name="Torres M.F."/>
            <person name="Damm U."/>
            <person name="Buiate E.A."/>
            <person name="Epstein L."/>
            <person name="Alkan N."/>
            <person name="Altmueller J."/>
            <person name="Alvarado-Balderrama L."/>
            <person name="Bauser C.A."/>
            <person name="Becker C."/>
            <person name="Birren B.W."/>
            <person name="Chen Z."/>
            <person name="Choi J."/>
            <person name="Crouch J.A."/>
            <person name="Duvick J.P."/>
            <person name="Farman M.A."/>
            <person name="Gan P."/>
            <person name="Heiman D."/>
            <person name="Henrissat B."/>
            <person name="Howard R.J."/>
            <person name="Kabbage M."/>
            <person name="Koch C."/>
            <person name="Kracher B."/>
            <person name="Kubo Y."/>
            <person name="Law A.D."/>
            <person name="Lebrun M.-H."/>
            <person name="Lee Y.-H."/>
            <person name="Miyara I."/>
            <person name="Moore N."/>
            <person name="Neumann U."/>
            <person name="Nordstroem K."/>
            <person name="Panaccione D.G."/>
            <person name="Panstruga R."/>
            <person name="Place M."/>
            <person name="Proctor R.H."/>
            <person name="Prusky D."/>
            <person name="Rech G."/>
            <person name="Reinhardt R."/>
            <person name="Rollins J.A."/>
            <person name="Rounsley S."/>
            <person name="Schardl C.L."/>
            <person name="Schwartz D.C."/>
            <person name="Shenoy N."/>
            <person name="Shirasu K."/>
            <person name="Sikhakolli U.R."/>
            <person name="Stueber K."/>
            <person name="Sukno S.A."/>
            <person name="Sweigard J.A."/>
            <person name="Takano Y."/>
            <person name="Takahara H."/>
            <person name="Trail F."/>
            <person name="van der Does H.C."/>
            <person name="Voll L.M."/>
            <person name="Will I."/>
            <person name="Young S."/>
            <person name="Zeng Q."/>
            <person name="Zhang J."/>
            <person name="Zhou S."/>
            <person name="Dickman M.B."/>
            <person name="Schulze-Lefert P."/>
            <person name="Ver Loren van Themaat E."/>
            <person name="Ma L.-J."/>
            <person name="Vaillancourt L.J."/>
        </authorList>
    </citation>
    <scope>NUCLEOTIDE SEQUENCE [LARGE SCALE GENOMIC DNA]</scope>
    <source>
        <strain evidence="3">M1.001 / M2 / FGSC 10212</strain>
    </source>
</reference>
<dbReference type="EMBL" id="GG697402">
    <property type="protein sequence ID" value="EFQ35881.1"/>
    <property type="molecule type" value="Genomic_DNA"/>
</dbReference>
<proteinExistence type="predicted"/>
<evidence type="ECO:0000256" key="1">
    <source>
        <dbReference type="SAM" id="MobiDB-lite"/>
    </source>
</evidence>
<feature type="region of interest" description="Disordered" evidence="1">
    <location>
        <begin position="1"/>
        <end position="21"/>
    </location>
</feature>
<evidence type="ECO:0000313" key="3">
    <source>
        <dbReference type="Proteomes" id="UP000008782"/>
    </source>
</evidence>
<organism evidence="3">
    <name type="scientific">Colletotrichum graminicola (strain M1.001 / M2 / FGSC 10212)</name>
    <name type="common">Maize anthracnose fungus</name>
    <name type="synonym">Glomerella graminicola</name>
    <dbReference type="NCBI Taxonomy" id="645133"/>
    <lineage>
        <taxon>Eukaryota</taxon>
        <taxon>Fungi</taxon>
        <taxon>Dikarya</taxon>
        <taxon>Ascomycota</taxon>
        <taxon>Pezizomycotina</taxon>
        <taxon>Sordariomycetes</taxon>
        <taxon>Hypocreomycetidae</taxon>
        <taxon>Glomerellales</taxon>
        <taxon>Glomerellaceae</taxon>
        <taxon>Colletotrichum</taxon>
        <taxon>Colletotrichum graminicola species complex</taxon>
    </lineage>
</organism>
<dbReference type="GeneID" id="24416437"/>
<dbReference type="HOGENOM" id="CLU_2072963_0_0_1"/>
<sequence length="118" mass="12737">MPPLHGDIVAPPHHPSSSKKDVVGSKIYYDGYKVDKGSKDLEGYALADPGFNGICELAPVPDGMSRIFFKQHFLSMHEGAKENRLRAIGTAISIVTSPADPQKQEKVEAPDGTFVICA</sequence>
<evidence type="ECO:0000313" key="2">
    <source>
        <dbReference type="EMBL" id="EFQ35881.1"/>
    </source>
</evidence>
<protein>
    <submittedName>
        <fullName evidence="2">Uncharacterized protein</fullName>
    </submittedName>
</protein>
<name>E3QYE3_COLGM</name>
<dbReference type="RefSeq" id="XP_008099901.1">
    <property type="nucleotide sequence ID" value="XM_008101710.1"/>
</dbReference>
<keyword evidence="3" id="KW-1185">Reference proteome</keyword>
<accession>E3QYE3</accession>